<sequence>MWGVNLELEVARQMYELAVRREENRLTAKDKEILGMIEIPNSQTLKIIYRVSLERNDAINTLNDFIAGRNLPWIESAMHFLEMYYDQKENGMTHEIEIAMCEWARSKNVPIQAVRLITRHNWEWSVENLNPKKARINYG</sequence>
<gene>
    <name evidence="1" type="ORF">Lreu23DRAFT_3112</name>
</gene>
<evidence type="ECO:0000313" key="1">
    <source>
        <dbReference type="EMBL" id="EDX41601.1"/>
    </source>
</evidence>
<name>B3XS27_LIMR1</name>
<protein>
    <submittedName>
        <fullName evidence="1">Uncharacterized protein</fullName>
    </submittedName>
</protein>
<dbReference type="AlphaFoldDB" id="B3XS27"/>
<evidence type="ECO:0000313" key="2">
    <source>
        <dbReference type="Proteomes" id="UP000003853"/>
    </source>
</evidence>
<reference evidence="2" key="1">
    <citation type="submission" date="2008-06" db="EMBL/GenBank/DDBJ databases">
        <title>Permanent draft sequence of Lactobacillus reuteri 100-23.</title>
        <authorList>
            <consortium name="US DOE Joint Genome Institute"/>
            <person name="Copeland A."/>
            <person name="Lucas S."/>
            <person name="Lapidus A."/>
            <person name="Barry K."/>
            <person name="Detter J.C."/>
            <person name="Glavina del Rio T."/>
            <person name="Hammon N."/>
            <person name="Israni S."/>
            <person name="Dalin E."/>
            <person name="Tice H."/>
            <person name="Pitluck S."/>
            <person name="Sun H."/>
            <person name="Schmutz J."/>
            <person name="Larimer F."/>
            <person name="Land M."/>
            <person name="Hauser L."/>
            <person name="Walter J."/>
            <person name="Heng N.C.K."/>
            <person name="Tannock G.W."/>
            <person name="Richardson P."/>
        </authorList>
    </citation>
    <scope>NUCLEOTIDE SEQUENCE [LARGE SCALE GENOMIC DNA]</scope>
    <source>
        <strain evidence="2">DSM 17509 / CIP 109821 / 100-23</strain>
    </source>
</reference>
<organism evidence="1 2">
    <name type="scientific">Limosilactobacillus reuteri subsp. rodentium (strain DSM 17509 / CIP 109821 / 100-23)</name>
    <name type="common">Lactobacillus reuteri</name>
    <dbReference type="NCBI Taxonomy" id="349123"/>
    <lineage>
        <taxon>Bacteria</taxon>
        <taxon>Bacillati</taxon>
        <taxon>Bacillota</taxon>
        <taxon>Bacilli</taxon>
        <taxon>Lactobacillales</taxon>
        <taxon>Lactobacillaceae</taxon>
        <taxon>Limosilactobacillus</taxon>
    </lineage>
</organism>
<accession>B3XS27</accession>
<dbReference type="EMBL" id="AAPZ02000002">
    <property type="protein sequence ID" value="EDX41601.1"/>
    <property type="molecule type" value="Genomic_DNA"/>
</dbReference>
<dbReference type="PATRIC" id="fig|349123.13.peg.114"/>
<comment type="caution">
    <text evidence="1">The sequence shown here is derived from an EMBL/GenBank/DDBJ whole genome shotgun (WGS) entry which is preliminary data.</text>
</comment>
<dbReference type="Proteomes" id="UP000003853">
    <property type="component" value="Unassembled WGS sequence"/>
</dbReference>
<proteinExistence type="predicted"/>